<sequence length="194" mass="21493">MANFPRAEFKIQSLAHEIVAGLQAHTDLYPSPPISTEDLDKALAAYTGALDAAIDLQAQAEHATATKDEALQTLVDDMKMVLRYAENVTHYDDASLKFLGWAGPPWKPRARVRAGSSWTGRNPATAVLSRPTRPNDERKVRKTGWTWARPSKPRSPSPASRAASASSSTYWPSTRPGKARRVMGYWRCFDAARR</sequence>
<reference evidence="3" key="1">
    <citation type="submission" date="2019-02" db="EMBL/GenBank/DDBJ databases">
        <authorList>
            <person name="Gruber-Vodicka R. H."/>
            <person name="Seah K. B. B."/>
        </authorList>
    </citation>
    <scope>NUCLEOTIDE SEQUENCE</scope>
    <source>
        <strain evidence="3">BECK_BZ163</strain>
        <strain evidence="4">BECK_BZ164</strain>
        <strain evidence="2">BECK_BZ165</strain>
    </source>
</reference>
<evidence type="ECO:0000313" key="2">
    <source>
        <dbReference type="EMBL" id="VFJ67060.1"/>
    </source>
</evidence>
<accession>A0A450TM09</accession>
<name>A0A450TM09_9GAMM</name>
<feature type="compositionally biased region" description="Low complexity" evidence="1">
    <location>
        <begin position="157"/>
        <end position="168"/>
    </location>
</feature>
<organism evidence="3">
    <name type="scientific">Candidatus Kentrum sp. FM</name>
    <dbReference type="NCBI Taxonomy" id="2126340"/>
    <lineage>
        <taxon>Bacteria</taxon>
        <taxon>Pseudomonadati</taxon>
        <taxon>Pseudomonadota</taxon>
        <taxon>Gammaproteobacteria</taxon>
        <taxon>Candidatus Kentrum</taxon>
    </lineage>
</organism>
<dbReference type="EMBL" id="CAADEZ010000482">
    <property type="protein sequence ID" value="VFJ68746.1"/>
    <property type="molecule type" value="Genomic_DNA"/>
</dbReference>
<gene>
    <name evidence="3" type="ORF">BECKFM1743A_GA0114220_104823</name>
    <name evidence="4" type="ORF">BECKFM1743B_GA0114221_104623</name>
    <name evidence="2" type="ORF">BECKFM1743C_GA0114222_104444</name>
</gene>
<dbReference type="EMBL" id="CAADFA010000444">
    <property type="protein sequence ID" value="VFJ67060.1"/>
    <property type="molecule type" value="Genomic_DNA"/>
</dbReference>
<protein>
    <submittedName>
        <fullName evidence="3">Uncharacterized protein</fullName>
    </submittedName>
</protein>
<evidence type="ECO:0000313" key="3">
    <source>
        <dbReference type="EMBL" id="VFJ68746.1"/>
    </source>
</evidence>
<evidence type="ECO:0000256" key="1">
    <source>
        <dbReference type="SAM" id="MobiDB-lite"/>
    </source>
</evidence>
<dbReference type="EMBL" id="CAADFL010000462">
    <property type="protein sequence ID" value="VFK17130.1"/>
    <property type="molecule type" value="Genomic_DNA"/>
</dbReference>
<dbReference type="AlphaFoldDB" id="A0A450TM09"/>
<evidence type="ECO:0000313" key="4">
    <source>
        <dbReference type="EMBL" id="VFK17130.1"/>
    </source>
</evidence>
<proteinExistence type="predicted"/>
<feature type="region of interest" description="Disordered" evidence="1">
    <location>
        <begin position="112"/>
        <end position="177"/>
    </location>
</feature>